<organism evidence="1 2">
    <name type="scientific">Phytophthora aleatoria</name>
    <dbReference type="NCBI Taxonomy" id="2496075"/>
    <lineage>
        <taxon>Eukaryota</taxon>
        <taxon>Sar</taxon>
        <taxon>Stramenopiles</taxon>
        <taxon>Oomycota</taxon>
        <taxon>Peronosporomycetes</taxon>
        <taxon>Peronosporales</taxon>
        <taxon>Peronosporaceae</taxon>
        <taxon>Phytophthora</taxon>
    </lineage>
</organism>
<dbReference type="AlphaFoldDB" id="A0A8J5IGE5"/>
<keyword evidence="2" id="KW-1185">Reference proteome</keyword>
<protein>
    <submittedName>
        <fullName evidence="1">Uncharacterized protein</fullName>
    </submittedName>
</protein>
<sequence>MAEEENILQFHSEAAALFVSKEVHFSRSENLGTFQNDARHFTEASSHVERCTAHTPSKPIYHPSRLDCGSAGLTTCKSKSGDRANKERSSSLCLQGGQGYATGFLRAGRSCRNSQSQKILHLP</sequence>
<proteinExistence type="predicted"/>
<comment type="caution">
    <text evidence="1">The sequence shown here is derived from an EMBL/GenBank/DDBJ whole genome shotgun (WGS) entry which is preliminary data.</text>
</comment>
<accession>A0A8J5IGE5</accession>
<dbReference type="EMBL" id="JAENGY010003090">
    <property type="protein sequence ID" value="KAG6942475.1"/>
    <property type="molecule type" value="Genomic_DNA"/>
</dbReference>
<evidence type="ECO:0000313" key="2">
    <source>
        <dbReference type="Proteomes" id="UP000709295"/>
    </source>
</evidence>
<dbReference type="Proteomes" id="UP000709295">
    <property type="component" value="Unassembled WGS sequence"/>
</dbReference>
<reference evidence="1" key="1">
    <citation type="submission" date="2021-01" db="EMBL/GenBank/DDBJ databases">
        <title>Phytophthora aleatoria, a newly-described species from Pinus radiata is distinct from Phytophthora cactorum isolates based on comparative genomics.</title>
        <authorList>
            <person name="Mcdougal R."/>
            <person name="Panda P."/>
            <person name="Williams N."/>
            <person name="Studholme D.J."/>
        </authorList>
    </citation>
    <scope>NUCLEOTIDE SEQUENCE</scope>
    <source>
        <strain evidence="1">NZFS 4037</strain>
    </source>
</reference>
<evidence type="ECO:0000313" key="1">
    <source>
        <dbReference type="EMBL" id="KAG6942475.1"/>
    </source>
</evidence>
<gene>
    <name evidence="1" type="ORF">JG688_00018099</name>
</gene>
<name>A0A8J5IGE5_9STRA</name>